<name>A0ABX0M5R0_9BURK</name>
<dbReference type="InterPro" id="IPR029060">
    <property type="entry name" value="PIN-like_dom_sf"/>
</dbReference>
<proteinExistence type="inferred from homology"/>
<keyword evidence="3" id="KW-0540">Nuclease</keyword>
<keyword evidence="10" id="KW-1185">Reference proteome</keyword>
<evidence type="ECO:0000256" key="3">
    <source>
        <dbReference type="ARBA" id="ARBA00022722"/>
    </source>
</evidence>
<comment type="caution">
    <text evidence="9">The sequence shown here is derived from an EMBL/GenBank/DDBJ whole genome shotgun (WGS) entry which is preliminary data.</text>
</comment>
<dbReference type="Proteomes" id="UP000785613">
    <property type="component" value="Unassembled WGS sequence"/>
</dbReference>
<dbReference type="PANTHER" id="PTHR33653:SF1">
    <property type="entry name" value="RIBONUCLEASE VAPC2"/>
    <property type="match status" value="1"/>
</dbReference>
<evidence type="ECO:0000256" key="7">
    <source>
        <dbReference type="ARBA" id="ARBA00038093"/>
    </source>
</evidence>
<gene>
    <name evidence="9" type="ORF">F0185_28725</name>
</gene>
<keyword evidence="2" id="KW-1277">Toxin-antitoxin system</keyword>
<evidence type="ECO:0000313" key="9">
    <source>
        <dbReference type="EMBL" id="NHZ37551.1"/>
    </source>
</evidence>
<evidence type="ECO:0000256" key="6">
    <source>
        <dbReference type="ARBA" id="ARBA00022842"/>
    </source>
</evidence>
<evidence type="ECO:0000256" key="5">
    <source>
        <dbReference type="ARBA" id="ARBA00022801"/>
    </source>
</evidence>
<dbReference type="InterPro" id="IPR002716">
    <property type="entry name" value="PIN_dom"/>
</dbReference>
<evidence type="ECO:0000313" key="10">
    <source>
        <dbReference type="Proteomes" id="UP000785613"/>
    </source>
</evidence>
<evidence type="ECO:0000259" key="8">
    <source>
        <dbReference type="Pfam" id="PF01850"/>
    </source>
</evidence>
<comment type="similarity">
    <text evidence="7">Belongs to the PINc/VapC protein family.</text>
</comment>
<accession>A0ABX0M5R0</accession>
<dbReference type="EMBL" id="VUYU01000030">
    <property type="protein sequence ID" value="NHZ37551.1"/>
    <property type="molecule type" value="Genomic_DNA"/>
</dbReference>
<keyword evidence="6" id="KW-0460">Magnesium</keyword>
<dbReference type="Pfam" id="PF01850">
    <property type="entry name" value="PIN"/>
    <property type="match status" value="1"/>
</dbReference>
<feature type="domain" description="PIN" evidence="8">
    <location>
        <begin position="3"/>
        <end position="125"/>
    </location>
</feature>
<comment type="cofactor">
    <cofactor evidence="1">
        <name>Mg(2+)</name>
        <dbReference type="ChEBI" id="CHEBI:18420"/>
    </cofactor>
</comment>
<dbReference type="RefSeq" id="WP_167230919.1">
    <property type="nucleotide sequence ID" value="NZ_VUYU01000030.1"/>
</dbReference>
<reference evidence="9 10" key="1">
    <citation type="submission" date="2019-09" db="EMBL/GenBank/DDBJ databases">
        <title>Taxonomy of Antarctic Massilia spp.: description of Massilia rubra sp. nov., Massilia aquatica sp. nov., Massilia mucilaginosa sp. nov., Massilia frigida sp. nov. isolated from streams, lakes and regoliths.</title>
        <authorList>
            <person name="Holochova P."/>
            <person name="Sedlacek I."/>
            <person name="Kralova S."/>
            <person name="Maslanova I."/>
            <person name="Busse H.-J."/>
            <person name="Stankova E."/>
            <person name="Vrbovska V."/>
            <person name="Kovarovic V."/>
            <person name="Bartak M."/>
            <person name="Svec P."/>
            <person name="Pantucek R."/>
        </authorList>
    </citation>
    <scope>NUCLEOTIDE SEQUENCE [LARGE SCALE GENOMIC DNA]</scope>
    <source>
        <strain evidence="9 10">CCM 8692</strain>
    </source>
</reference>
<protein>
    <submittedName>
        <fullName evidence="9">Type II toxin-antitoxin system VapC family toxin</fullName>
    </submittedName>
</protein>
<organism evidence="9 10">
    <name type="scientific">Massilia rubra</name>
    <dbReference type="NCBI Taxonomy" id="2607910"/>
    <lineage>
        <taxon>Bacteria</taxon>
        <taxon>Pseudomonadati</taxon>
        <taxon>Pseudomonadota</taxon>
        <taxon>Betaproteobacteria</taxon>
        <taxon>Burkholderiales</taxon>
        <taxon>Oxalobacteraceae</taxon>
        <taxon>Telluria group</taxon>
        <taxon>Massilia</taxon>
    </lineage>
</organism>
<evidence type="ECO:0000256" key="2">
    <source>
        <dbReference type="ARBA" id="ARBA00022649"/>
    </source>
</evidence>
<sequence length="152" mass="17111">MKYVLDTNVVKRIGSANRNANVDKWMATVNDSDLYLTLMTLQEVQKGIELLKRKSDPAKVLAARQIEQDFDKILSVFNDRILPLDALAAREWGRRLARHGTKEANDLAIIAIIAMHGDAIAVTQNISDFRHRGITVINPYDNPPSLFIDPET</sequence>
<dbReference type="InterPro" id="IPR050556">
    <property type="entry name" value="Type_II_TA_system_RNase"/>
</dbReference>
<dbReference type="SUPFAM" id="SSF88723">
    <property type="entry name" value="PIN domain-like"/>
    <property type="match status" value="1"/>
</dbReference>
<dbReference type="PANTHER" id="PTHR33653">
    <property type="entry name" value="RIBONUCLEASE VAPC2"/>
    <property type="match status" value="1"/>
</dbReference>
<keyword evidence="4" id="KW-0479">Metal-binding</keyword>
<evidence type="ECO:0000256" key="1">
    <source>
        <dbReference type="ARBA" id="ARBA00001946"/>
    </source>
</evidence>
<evidence type="ECO:0000256" key="4">
    <source>
        <dbReference type="ARBA" id="ARBA00022723"/>
    </source>
</evidence>
<keyword evidence="5" id="KW-0378">Hydrolase</keyword>
<dbReference type="Gene3D" id="3.40.50.1010">
    <property type="entry name" value="5'-nuclease"/>
    <property type="match status" value="1"/>
</dbReference>